<dbReference type="InterPro" id="IPR027417">
    <property type="entry name" value="P-loop_NTPase"/>
</dbReference>
<gene>
    <name evidence="3" type="ORF">K7862_12015</name>
</gene>
<proteinExistence type="predicted"/>
<dbReference type="SMART" id="SM00530">
    <property type="entry name" value="HTH_XRE"/>
    <property type="match status" value="1"/>
</dbReference>
<dbReference type="SUPFAM" id="SSF52540">
    <property type="entry name" value="P-loop containing nucleoside triphosphate hydrolases"/>
    <property type="match status" value="1"/>
</dbReference>
<dbReference type="PANTHER" id="PTHR47691:SF3">
    <property type="entry name" value="HTH-TYPE TRANSCRIPTIONAL REGULATOR RV0890C-RELATED"/>
    <property type="match status" value="1"/>
</dbReference>
<feature type="region of interest" description="Disordered" evidence="1">
    <location>
        <begin position="56"/>
        <end position="90"/>
    </location>
</feature>
<evidence type="ECO:0000259" key="2">
    <source>
        <dbReference type="PROSITE" id="PS50943"/>
    </source>
</evidence>
<protein>
    <submittedName>
        <fullName evidence="3">Helix-turn-helix domain-containing protein</fullName>
    </submittedName>
</protein>
<dbReference type="InterPro" id="IPR010982">
    <property type="entry name" value="Lambda_DNA-bd_dom_sf"/>
</dbReference>
<sequence>MRHDLLLALRTQRGLTQEELSERSGISVRTIRNLERGRIQSPRRSSLDLLFSVLDPDPRGRAGRGPAGAARPGGAPADHGQWRGPRPPRTSLIGRDAELDRLCALIDANPVTVLTGPGGVGKTRLALAAAERTAHRYPGGVAVVQLGRVPAATSAPGADVPVRLAAARQAVEALLGGPPAGPAPGPALLVLDTTEHLPQVASLLVEELRGARPEVRLLLTGRRPPALPEACLWETAPLPAGSALQLMRQRILNGCGEQEATAPPEAVEALCRELDGVPRLVEFAARRLRSVPASALLAPEHVLELLGYPDVALLPHQRSLLASMRWSWDMLTGRQQVFLGRLAAQADPVTVEGPELASLAPEFTRTEAMCLLAELADASLLQVSRGTRYEYRMLRHVRAFVRHGRQEQRQAVPLGRVAARL</sequence>
<comment type="caution">
    <text evidence="3">The sequence shown here is derived from an EMBL/GenBank/DDBJ whole genome shotgun (WGS) entry which is preliminary data.</text>
</comment>
<organism evidence="3 4">
    <name type="scientific">Actinacidiphila acidipaludis</name>
    <dbReference type="NCBI Taxonomy" id="2873382"/>
    <lineage>
        <taxon>Bacteria</taxon>
        <taxon>Bacillati</taxon>
        <taxon>Actinomycetota</taxon>
        <taxon>Actinomycetes</taxon>
        <taxon>Kitasatosporales</taxon>
        <taxon>Streptomycetaceae</taxon>
        <taxon>Actinacidiphila</taxon>
    </lineage>
</organism>
<evidence type="ECO:0000313" key="4">
    <source>
        <dbReference type="Proteomes" id="UP000778578"/>
    </source>
</evidence>
<feature type="compositionally biased region" description="Low complexity" evidence="1">
    <location>
        <begin position="67"/>
        <end position="77"/>
    </location>
</feature>
<dbReference type="Pfam" id="PF01381">
    <property type="entry name" value="HTH_3"/>
    <property type="match status" value="1"/>
</dbReference>
<dbReference type="RefSeq" id="WP_222962486.1">
    <property type="nucleotide sequence ID" value="NZ_JAINZZ010000010.1"/>
</dbReference>
<dbReference type="PANTHER" id="PTHR47691">
    <property type="entry name" value="REGULATOR-RELATED"/>
    <property type="match status" value="1"/>
</dbReference>
<evidence type="ECO:0000313" key="3">
    <source>
        <dbReference type="EMBL" id="MBY8878354.1"/>
    </source>
</evidence>
<dbReference type="InterPro" id="IPR001387">
    <property type="entry name" value="Cro/C1-type_HTH"/>
</dbReference>
<name>A0ABS7Q997_9ACTN</name>
<dbReference type="SUPFAM" id="SSF47413">
    <property type="entry name" value="lambda repressor-like DNA-binding domains"/>
    <property type="match status" value="1"/>
</dbReference>
<dbReference type="PROSITE" id="PS50943">
    <property type="entry name" value="HTH_CROC1"/>
    <property type="match status" value="1"/>
</dbReference>
<dbReference type="EMBL" id="JAINZZ010000010">
    <property type="protein sequence ID" value="MBY8878354.1"/>
    <property type="molecule type" value="Genomic_DNA"/>
</dbReference>
<feature type="domain" description="HTH cro/C1-type" evidence="2">
    <location>
        <begin position="6"/>
        <end position="55"/>
    </location>
</feature>
<dbReference type="CDD" id="cd00093">
    <property type="entry name" value="HTH_XRE"/>
    <property type="match status" value="1"/>
</dbReference>
<keyword evidence="4" id="KW-1185">Reference proteome</keyword>
<accession>A0ABS7Q997</accession>
<dbReference type="Gene3D" id="3.40.50.300">
    <property type="entry name" value="P-loop containing nucleotide triphosphate hydrolases"/>
    <property type="match status" value="1"/>
</dbReference>
<reference evidence="3 4" key="1">
    <citation type="submission" date="2021-08" db="EMBL/GenBank/DDBJ databases">
        <title>WGS of actinomycetes from Thailand.</title>
        <authorList>
            <person name="Thawai C."/>
        </authorList>
    </citation>
    <scope>NUCLEOTIDE SEQUENCE [LARGE SCALE GENOMIC DNA]</scope>
    <source>
        <strain evidence="3 4">PLK6-54</strain>
    </source>
</reference>
<evidence type="ECO:0000256" key="1">
    <source>
        <dbReference type="SAM" id="MobiDB-lite"/>
    </source>
</evidence>
<dbReference type="Proteomes" id="UP000778578">
    <property type="component" value="Unassembled WGS sequence"/>
</dbReference>
<dbReference type="Gene3D" id="1.10.260.40">
    <property type="entry name" value="lambda repressor-like DNA-binding domains"/>
    <property type="match status" value="1"/>
</dbReference>